<comment type="catalytic activity">
    <reaction evidence="1">
        <text>ATP + protein L-histidine = ADP + protein N-phospho-L-histidine.</text>
        <dbReference type="EC" id="2.7.13.3"/>
    </reaction>
</comment>
<evidence type="ECO:0000313" key="15">
    <source>
        <dbReference type="Proteomes" id="UP000679247"/>
    </source>
</evidence>
<dbReference type="InterPro" id="IPR036890">
    <property type="entry name" value="HATPase_C_sf"/>
</dbReference>
<evidence type="ECO:0000256" key="5">
    <source>
        <dbReference type="ARBA" id="ARBA00022741"/>
    </source>
</evidence>
<dbReference type="Pfam" id="PF07730">
    <property type="entry name" value="HisKA_3"/>
    <property type="match status" value="1"/>
</dbReference>
<keyword evidence="9" id="KW-0175">Coiled coil</keyword>
<keyword evidence="3" id="KW-0597">Phosphoprotein</keyword>
<evidence type="ECO:0000256" key="6">
    <source>
        <dbReference type="ARBA" id="ARBA00022777"/>
    </source>
</evidence>
<evidence type="ECO:0000256" key="2">
    <source>
        <dbReference type="ARBA" id="ARBA00012438"/>
    </source>
</evidence>
<dbReference type="SMART" id="SM00086">
    <property type="entry name" value="PAC"/>
    <property type="match status" value="1"/>
</dbReference>
<evidence type="ECO:0000256" key="7">
    <source>
        <dbReference type="ARBA" id="ARBA00022840"/>
    </source>
</evidence>
<proteinExistence type="predicted"/>
<dbReference type="InterPro" id="IPR001610">
    <property type="entry name" value="PAC"/>
</dbReference>
<reference evidence="14 15" key="1">
    <citation type="submission" date="2021-03" db="EMBL/GenBank/DDBJ databases">
        <title>The first data on the complete genome of the tetrodotoxin-producing bacterium.</title>
        <authorList>
            <person name="Melnikova D.I."/>
            <person name="Nijland R."/>
            <person name="Magarlamov T.Y."/>
        </authorList>
    </citation>
    <scope>NUCLEOTIDE SEQUENCE [LARGE SCALE GENOMIC DNA]</scope>
    <source>
        <strain evidence="14 15">1839</strain>
    </source>
</reference>
<dbReference type="PANTHER" id="PTHR24421:SF10">
    <property type="entry name" value="NITRATE_NITRITE SENSOR PROTEIN NARQ"/>
    <property type="match status" value="1"/>
</dbReference>
<keyword evidence="5" id="KW-0547">Nucleotide-binding</keyword>
<feature type="coiled-coil region" evidence="9">
    <location>
        <begin position="149"/>
        <end position="176"/>
    </location>
</feature>
<evidence type="ECO:0000259" key="11">
    <source>
        <dbReference type="PROSITE" id="PS50109"/>
    </source>
</evidence>
<dbReference type="SUPFAM" id="SSF55874">
    <property type="entry name" value="ATPase domain of HSP90 chaperone/DNA topoisomerase II/histidine kinase"/>
    <property type="match status" value="1"/>
</dbReference>
<evidence type="ECO:0000313" key="14">
    <source>
        <dbReference type="EMBL" id="QVY59968.1"/>
    </source>
</evidence>
<dbReference type="EC" id="2.7.13.3" evidence="2"/>
<dbReference type="InterPro" id="IPR011712">
    <property type="entry name" value="Sig_transdc_His_kin_sub3_dim/P"/>
</dbReference>
<evidence type="ECO:0000259" key="13">
    <source>
        <dbReference type="PROSITE" id="PS50113"/>
    </source>
</evidence>
<dbReference type="Pfam" id="PF13426">
    <property type="entry name" value="PAS_9"/>
    <property type="match status" value="1"/>
</dbReference>
<feature type="compositionally biased region" description="Polar residues" evidence="10">
    <location>
        <begin position="1"/>
        <end position="27"/>
    </location>
</feature>
<dbReference type="Gene3D" id="3.30.450.20">
    <property type="entry name" value="PAS domain"/>
    <property type="match status" value="1"/>
</dbReference>
<evidence type="ECO:0000256" key="3">
    <source>
        <dbReference type="ARBA" id="ARBA00022553"/>
    </source>
</evidence>
<dbReference type="InterPro" id="IPR005467">
    <property type="entry name" value="His_kinase_dom"/>
</dbReference>
<organism evidence="14 15">
    <name type="scientific">Cytobacillus gottheilii</name>
    <dbReference type="NCBI Taxonomy" id="859144"/>
    <lineage>
        <taxon>Bacteria</taxon>
        <taxon>Bacillati</taxon>
        <taxon>Bacillota</taxon>
        <taxon>Bacilli</taxon>
        <taxon>Bacillales</taxon>
        <taxon>Bacillaceae</taxon>
        <taxon>Cytobacillus</taxon>
    </lineage>
</organism>
<dbReference type="InterPro" id="IPR050482">
    <property type="entry name" value="Sensor_HK_TwoCompSys"/>
</dbReference>
<evidence type="ECO:0000256" key="1">
    <source>
        <dbReference type="ARBA" id="ARBA00000085"/>
    </source>
</evidence>
<feature type="domain" description="PAS" evidence="12">
    <location>
        <begin position="41"/>
        <end position="98"/>
    </location>
</feature>
<keyword evidence="7" id="KW-0067">ATP-binding</keyword>
<dbReference type="InterPro" id="IPR035965">
    <property type="entry name" value="PAS-like_dom_sf"/>
</dbReference>
<dbReference type="SUPFAM" id="SSF55785">
    <property type="entry name" value="PYP-like sensor domain (PAS domain)"/>
    <property type="match status" value="1"/>
</dbReference>
<dbReference type="InterPro" id="IPR000014">
    <property type="entry name" value="PAS"/>
</dbReference>
<dbReference type="PROSITE" id="PS50113">
    <property type="entry name" value="PAC"/>
    <property type="match status" value="1"/>
</dbReference>
<evidence type="ECO:0000256" key="8">
    <source>
        <dbReference type="ARBA" id="ARBA00023012"/>
    </source>
</evidence>
<evidence type="ECO:0000259" key="12">
    <source>
        <dbReference type="PROSITE" id="PS50112"/>
    </source>
</evidence>
<evidence type="ECO:0000256" key="4">
    <source>
        <dbReference type="ARBA" id="ARBA00022679"/>
    </source>
</evidence>
<evidence type="ECO:0000256" key="10">
    <source>
        <dbReference type="SAM" id="MobiDB-lite"/>
    </source>
</evidence>
<dbReference type="CDD" id="cd16917">
    <property type="entry name" value="HATPase_UhpB-NarQ-NarX-like"/>
    <property type="match status" value="1"/>
</dbReference>
<dbReference type="Gene3D" id="3.30.565.10">
    <property type="entry name" value="Histidine kinase-like ATPase, C-terminal domain"/>
    <property type="match status" value="1"/>
</dbReference>
<dbReference type="Proteomes" id="UP000679247">
    <property type="component" value="Chromosome"/>
</dbReference>
<dbReference type="PANTHER" id="PTHR24421">
    <property type="entry name" value="NITRATE/NITRITE SENSOR PROTEIN NARX-RELATED"/>
    <property type="match status" value="1"/>
</dbReference>
<keyword evidence="15" id="KW-1185">Reference proteome</keyword>
<sequence length="365" mass="42299">MKNTNNPQQQYASKNDNNAGLQSNRNANVDPLREEASYHKELSDMKFALDASSIVAITDRKGKITYVNDEFCRISKYNRSELIGADHRIINSGYHPKSFFKQLWETINQGEVWKGEIKNKSKDGSNYWVDTTIVPFLDGDERPYQFLAIRHEITNRKKAEEEIKNMMTRMINLQEDERKIISRDLHDGVGQNLYSHMITINRLQAELNHPLLEQLYTETAEIIEELRDISRELRPSVLDDLGLLPAIRSYLHRFSQYHQIDVQFTSNLNERLSTDKELTIYRIIQEALTNIRKYAGTNEAFVTIREHDHEIRVVIEDYGAGFDYEEIQKGVGLFSMEERAKVEGGSLDILSEKGRGTRVVLVMPI</sequence>
<dbReference type="Gene3D" id="1.20.5.1930">
    <property type="match status" value="1"/>
</dbReference>
<dbReference type="PROSITE" id="PS50109">
    <property type="entry name" value="HIS_KIN"/>
    <property type="match status" value="1"/>
</dbReference>
<accession>A0ABX8F695</accession>
<dbReference type="InterPro" id="IPR003594">
    <property type="entry name" value="HATPase_dom"/>
</dbReference>
<feature type="domain" description="PAC" evidence="13">
    <location>
        <begin position="113"/>
        <end position="165"/>
    </location>
</feature>
<feature type="region of interest" description="Disordered" evidence="10">
    <location>
        <begin position="1"/>
        <end position="28"/>
    </location>
</feature>
<dbReference type="NCBIfam" id="TIGR00229">
    <property type="entry name" value="sensory_box"/>
    <property type="match status" value="1"/>
</dbReference>
<dbReference type="Pfam" id="PF02518">
    <property type="entry name" value="HATPase_c"/>
    <property type="match status" value="1"/>
</dbReference>
<evidence type="ECO:0000256" key="9">
    <source>
        <dbReference type="SAM" id="Coils"/>
    </source>
</evidence>
<gene>
    <name evidence="14" type="ORF">J1899_13005</name>
</gene>
<dbReference type="EMBL" id="CP071709">
    <property type="protein sequence ID" value="QVY59968.1"/>
    <property type="molecule type" value="Genomic_DNA"/>
</dbReference>
<name>A0ABX8F695_9BACI</name>
<keyword evidence="8" id="KW-0902">Two-component regulatory system</keyword>
<dbReference type="CDD" id="cd00130">
    <property type="entry name" value="PAS"/>
    <property type="match status" value="1"/>
</dbReference>
<dbReference type="PROSITE" id="PS50112">
    <property type="entry name" value="PAS"/>
    <property type="match status" value="1"/>
</dbReference>
<keyword evidence="4" id="KW-0808">Transferase</keyword>
<feature type="domain" description="Histidine kinase" evidence="11">
    <location>
        <begin position="188"/>
        <end position="365"/>
    </location>
</feature>
<dbReference type="RefSeq" id="WP_214474261.1">
    <property type="nucleotide sequence ID" value="NZ_CANKUS010000011.1"/>
</dbReference>
<keyword evidence="6" id="KW-0418">Kinase</keyword>
<protein>
    <recommendedName>
        <fullName evidence="2">histidine kinase</fullName>
        <ecNumber evidence="2">2.7.13.3</ecNumber>
    </recommendedName>
</protein>
<dbReference type="InterPro" id="IPR000700">
    <property type="entry name" value="PAS-assoc_C"/>
</dbReference>